<dbReference type="WBParaSite" id="L893_g10801.t1">
    <property type="protein sequence ID" value="L893_g10801.t1"/>
    <property type="gene ID" value="L893_g10801"/>
</dbReference>
<reference evidence="2" key="1">
    <citation type="submission" date="2016-11" db="UniProtKB">
        <authorList>
            <consortium name="WormBaseParasite"/>
        </authorList>
    </citation>
    <scope>IDENTIFICATION</scope>
</reference>
<sequence length="76" mass="8386">MLSLQADNVNPSGEISLALLDREDCGSIAPTVAILGLFDAELDLQQQMESTSEIFWVVSLNLVSKLSQRIRVWATH</sequence>
<proteinExistence type="predicted"/>
<name>A0A1I7XZ61_9BILA</name>
<protein>
    <submittedName>
        <fullName evidence="2">Uncharacterized protein</fullName>
    </submittedName>
</protein>
<accession>A0A1I7XZ61</accession>
<keyword evidence="1" id="KW-1185">Reference proteome</keyword>
<dbReference type="AlphaFoldDB" id="A0A1I7XZ61"/>
<dbReference type="Proteomes" id="UP000095287">
    <property type="component" value="Unplaced"/>
</dbReference>
<evidence type="ECO:0000313" key="1">
    <source>
        <dbReference type="Proteomes" id="UP000095287"/>
    </source>
</evidence>
<evidence type="ECO:0000313" key="2">
    <source>
        <dbReference type="WBParaSite" id="L893_g10801.t1"/>
    </source>
</evidence>
<organism evidence="1 2">
    <name type="scientific">Steinernema glaseri</name>
    <dbReference type="NCBI Taxonomy" id="37863"/>
    <lineage>
        <taxon>Eukaryota</taxon>
        <taxon>Metazoa</taxon>
        <taxon>Ecdysozoa</taxon>
        <taxon>Nematoda</taxon>
        <taxon>Chromadorea</taxon>
        <taxon>Rhabditida</taxon>
        <taxon>Tylenchina</taxon>
        <taxon>Panagrolaimomorpha</taxon>
        <taxon>Strongyloidoidea</taxon>
        <taxon>Steinernematidae</taxon>
        <taxon>Steinernema</taxon>
    </lineage>
</organism>